<dbReference type="PANTHER" id="PTHR46491:SF3">
    <property type="entry name" value="CDGSH IRON-SULFUR DOMAIN-CONTAINING PROTEIN 3, MITOCHONDRIAL"/>
    <property type="match status" value="1"/>
</dbReference>
<accession>A0A2A2H8Y7</accession>
<proteinExistence type="predicted"/>
<dbReference type="GO" id="GO:0046872">
    <property type="term" value="F:metal ion binding"/>
    <property type="evidence" value="ECO:0007669"/>
    <property type="project" value="UniProtKB-KW"/>
</dbReference>
<dbReference type="Gene3D" id="3.40.5.90">
    <property type="entry name" value="CDGSH iron-sulfur domain, mitoNEET-type"/>
    <property type="match status" value="2"/>
</dbReference>
<keyword evidence="7" id="KW-1185">Reference proteome</keyword>
<dbReference type="AlphaFoldDB" id="A0A2A2H8Y7"/>
<keyword evidence="4" id="KW-0411">Iron-sulfur</keyword>
<evidence type="ECO:0000313" key="6">
    <source>
        <dbReference type="EMBL" id="PAV05857.1"/>
    </source>
</evidence>
<feature type="domain" description="Iron-binding zinc finger CDGSH type" evidence="5">
    <location>
        <begin position="40"/>
        <end position="77"/>
    </location>
</feature>
<dbReference type="PANTHER" id="PTHR46491">
    <property type="entry name" value="CDGSH IRON SULFUR DOMAIN PROTEIN HOMOLOG"/>
    <property type="match status" value="1"/>
</dbReference>
<dbReference type="InterPro" id="IPR052950">
    <property type="entry name" value="CISD"/>
</dbReference>
<evidence type="ECO:0000256" key="1">
    <source>
        <dbReference type="ARBA" id="ARBA00022714"/>
    </source>
</evidence>
<feature type="domain" description="Iron-binding zinc finger CDGSH type" evidence="5">
    <location>
        <begin position="189"/>
        <end position="226"/>
    </location>
</feature>
<comment type="caution">
    <text evidence="6">The sequence shown here is derived from an EMBL/GenBank/DDBJ whole genome shotgun (WGS) entry which is preliminary data.</text>
</comment>
<evidence type="ECO:0000256" key="4">
    <source>
        <dbReference type="ARBA" id="ARBA00023014"/>
    </source>
</evidence>
<dbReference type="Proteomes" id="UP000217784">
    <property type="component" value="Unassembled WGS sequence"/>
</dbReference>
<evidence type="ECO:0000256" key="3">
    <source>
        <dbReference type="ARBA" id="ARBA00023004"/>
    </source>
</evidence>
<dbReference type="GO" id="GO:0051537">
    <property type="term" value="F:2 iron, 2 sulfur cluster binding"/>
    <property type="evidence" value="ECO:0007669"/>
    <property type="project" value="UniProtKB-KW"/>
</dbReference>
<dbReference type="SMART" id="SM00704">
    <property type="entry name" value="ZnF_CDGSH"/>
    <property type="match status" value="2"/>
</dbReference>
<dbReference type="GO" id="GO:0005737">
    <property type="term" value="C:cytoplasm"/>
    <property type="evidence" value="ECO:0007669"/>
    <property type="project" value="UniProtKB-ARBA"/>
</dbReference>
<dbReference type="InterPro" id="IPR042216">
    <property type="entry name" value="MitoNEET_CISD"/>
</dbReference>
<dbReference type="EMBL" id="LMVM01000001">
    <property type="protein sequence ID" value="PAV05857.1"/>
    <property type="molecule type" value="Genomic_DNA"/>
</dbReference>
<dbReference type="Pfam" id="PF09360">
    <property type="entry name" value="zf-CDGSH"/>
    <property type="match status" value="2"/>
</dbReference>
<sequence length="239" mass="27236">MADKDPMKIKILKNGPYMVSGNVPLFEQIMVTNEEGHVCEWSEGKEYPLKERYTICRCGASKRKPFCDGSHIKINFDGTEVASKENYMEKARKLETKDFILNDVWDLCDHSRFCLRGGGIRELLKSEDPEDIKLAIEEAKSCPSGRLVLWGKETGKPVEPEFEPSIVLVNDPQKKCDGPVWVRGGIPIESADGSTYEVRNRVTLCRCGKSENKPFCDGRHWMSAEEKQAFRDKWISPEE</sequence>
<keyword evidence="2" id="KW-0479">Metal-binding</keyword>
<dbReference type="InterPro" id="IPR010693">
    <property type="entry name" value="Divergent_4Fe-4S_mono-cluster"/>
</dbReference>
<dbReference type="InterPro" id="IPR016548">
    <property type="entry name" value="UCP009180"/>
</dbReference>
<dbReference type="Pfam" id="PF06902">
    <property type="entry name" value="Fer4_19"/>
    <property type="match status" value="1"/>
</dbReference>
<gene>
    <name evidence="6" type="ORF">ASJ80_13405</name>
</gene>
<dbReference type="PIRSF" id="PIRSF009180">
    <property type="entry name" value="UCP009180"/>
    <property type="match status" value="1"/>
</dbReference>
<evidence type="ECO:0000259" key="5">
    <source>
        <dbReference type="SMART" id="SM00704"/>
    </source>
</evidence>
<organism evidence="6 7">
    <name type="scientific">Methanobacterium bryantii</name>
    <dbReference type="NCBI Taxonomy" id="2161"/>
    <lineage>
        <taxon>Archaea</taxon>
        <taxon>Methanobacteriati</taxon>
        <taxon>Methanobacteriota</taxon>
        <taxon>Methanomada group</taxon>
        <taxon>Methanobacteria</taxon>
        <taxon>Methanobacteriales</taxon>
        <taxon>Methanobacteriaceae</taxon>
        <taxon>Methanobacterium</taxon>
    </lineage>
</organism>
<dbReference type="InterPro" id="IPR018967">
    <property type="entry name" value="FeS-contain_CDGSH-typ"/>
</dbReference>
<protein>
    <submittedName>
        <fullName evidence="6">Iron-binding protein</fullName>
    </submittedName>
</protein>
<reference evidence="6 7" key="1">
    <citation type="journal article" date="2017" name="BMC Genomics">
        <title>Genomic analysis of methanogenic archaea reveals a shift towards energy conservation.</title>
        <authorList>
            <person name="Gilmore S.P."/>
            <person name="Henske J.K."/>
            <person name="Sexton J.A."/>
            <person name="Solomon K.V."/>
            <person name="Seppala S."/>
            <person name="Yoo J.I."/>
            <person name="Huyett L.M."/>
            <person name="Pressman A."/>
            <person name="Cogan J.Z."/>
            <person name="Kivenson V."/>
            <person name="Peng X."/>
            <person name="Tan Y."/>
            <person name="Valentine D.L."/>
            <person name="O'Malley M.A."/>
        </authorList>
    </citation>
    <scope>NUCLEOTIDE SEQUENCE [LARGE SCALE GENOMIC DNA]</scope>
    <source>
        <strain evidence="6 7">M.o.H.</strain>
    </source>
</reference>
<name>A0A2A2H8Y7_METBR</name>
<keyword evidence="1" id="KW-0001">2Fe-2S</keyword>
<evidence type="ECO:0000313" key="7">
    <source>
        <dbReference type="Proteomes" id="UP000217784"/>
    </source>
</evidence>
<dbReference type="RefSeq" id="WP_069581839.1">
    <property type="nucleotide sequence ID" value="NZ_LMVM01000001.1"/>
</dbReference>
<evidence type="ECO:0000256" key="2">
    <source>
        <dbReference type="ARBA" id="ARBA00022723"/>
    </source>
</evidence>
<dbReference type="OrthoDB" id="5781at2157"/>
<keyword evidence="3" id="KW-0408">Iron</keyword>